<dbReference type="AlphaFoldDB" id="A0AAQ4QYU0"/>
<feature type="compositionally biased region" description="Polar residues" evidence="1">
    <location>
        <begin position="350"/>
        <end position="359"/>
    </location>
</feature>
<reference evidence="2 3" key="1">
    <citation type="journal article" date="2021" name="G3 (Bethesda)">
        <title>Improved contiguity of the threespine stickleback genome using long-read sequencing.</title>
        <authorList>
            <person name="Nath S."/>
            <person name="Shaw D.E."/>
            <person name="White M.A."/>
        </authorList>
    </citation>
    <scope>NUCLEOTIDE SEQUENCE [LARGE SCALE GENOMIC DNA]</scope>
    <source>
        <strain evidence="2 3">Lake Benthic</strain>
    </source>
</reference>
<reference evidence="2" key="3">
    <citation type="submission" date="2025-09" db="UniProtKB">
        <authorList>
            <consortium name="Ensembl"/>
        </authorList>
    </citation>
    <scope>IDENTIFICATION</scope>
</reference>
<feature type="compositionally biased region" description="Basic and acidic residues" evidence="1">
    <location>
        <begin position="514"/>
        <end position="523"/>
    </location>
</feature>
<evidence type="ECO:0000313" key="3">
    <source>
        <dbReference type="Proteomes" id="UP000007635"/>
    </source>
</evidence>
<dbReference type="GeneTree" id="ENSGT00940000156337"/>
<accession>A0AAQ4QYU0</accession>
<evidence type="ECO:0000313" key="2">
    <source>
        <dbReference type="Ensembl" id="ENSGACP00000056489.1"/>
    </source>
</evidence>
<feature type="compositionally biased region" description="Polar residues" evidence="1">
    <location>
        <begin position="494"/>
        <end position="512"/>
    </location>
</feature>
<organism evidence="2 3">
    <name type="scientific">Gasterosteus aculeatus aculeatus</name>
    <name type="common">three-spined stickleback</name>
    <dbReference type="NCBI Taxonomy" id="481459"/>
    <lineage>
        <taxon>Eukaryota</taxon>
        <taxon>Metazoa</taxon>
        <taxon>Chordata</taxon>
        <taxon>Craniata</taxon>
        <taxon>Vertebrata</taxon>
        <taxon>Euteleostomi</taxon>
        <taxon>Actinopterygii</taxon>
        <taxon>Neopterygii</taxon>
        <taxon>Teleostei</taxon>
        <taxon>Neoteleostei</taxon>
        <taxon>Acanthomorphata</taxon>
        <taxon>Eupercaria</taxon>
        <taxon>Perciformes</taxon>
        <taxon>Cottioidei</taxon>
        <taxon>Gasterosteales</taxon>
        <taxon>Gasterosteidae</taxon>
        <taxon>Gasterosteus</taxon>
    </lineage>
</organism>
<evidence type="ECO:0000256" key="1">
    <source>
        <dbReference type="SAM" id="MobiDB-lite"/>
    </source>
</evidence>
<reference evidence="2" key="2">
    <citation type="submission" date="2025-08" db="UniProtKB">
        <authorList>
            <consortium name="Ensembl"/>
        </authorList>
    </citation>
    <scope>IDENTIFICATION</scope>
</reference>
<protein>
    <submittedName>
        <fullName evidence="2">Ubiquitin specific peptidase 53</fullName>
    </submittedName>
</protein>
<feature type="compositionally biased region" description="Basic and acidic residues" evidence="1">
    <location>
        <begin position="111"/>
        <end position="123"/>
    </location>
</feature>
<dbReference type="Ensembl" id="ENSGACT00000052858.1">
    <property type="protein sequence ID" value="ENSGACP00000056489.1"/>
    <property type="gene ID" value="ENSGACG00000017796.2"/>
</dbReference>
<feature type="region of interest" description="Disordered" evidence="1">
    <location>
        <begin position="1"/>
        <end position="523"/>
    </location>
</feature>
<feature type="compositionally biased region" description="Polar residues" evidence="1">
    <location>
        <begin position="291"/>
        <end position="300"/>
    </location>
</feature>
<feature type="compositionally biased region" description="Basic and acidic residues" evidence="1">
    <location>
        <begin position="145"/>
        <end position="188"/>
    </location>
</feature>
<feature type="compositionally biased region" description="Polar residues" evidence="1">
    <location>
        <begin position="234"/>
        <end position="259"/>
    </location>
</feature>
<feature type="compositionally biased region" description="Basic and acidic residues" evidence="1">
    <location>
        <begin position="197"/>
        <end position="213"/>
    </location>
</feature>
<feature type="compositionally biased region" description="Basic and acidic residues" evidence="1">
    <location>
        <begin position="24"/>
        <end position="45"/>
    </location>
</feature>
<feature type="region of interest" description="Disordered" evidence="1">
    <location>
        <begin position="549"/>
        <end position="573"/>
    </location>
</feature>
<feature type="compositionally biased region" description="Polar residues" evidence="1">
    <location>
        <begin position="376"/>
        <end position="386"/>
    </location>
</feature>
<sequence length="609" mass="67011">MKPPPGNPNKFQEPFLENLQRPSETSKKDRGHRKTDLSQHKEMAHARSSSPPENGPRTLVDQKLKTHPRSEKSSNHPSRGCQEPRGQSISTQGSGGGGGHSRKNNSSPSRPEQDSCREQDSRNKSKSTWRPIREVLNVDTVLNELEQRRQQQHDSPRHGKPPSHERAHGEQSRDREREYARAREDRRQKCLMTIYEDEQRHETESHSSVESESRANQQRGGRLKGGPKALLRSDTWTIQRTESGYESSDRLSSGSTNPDSPGVDGFVVKDQRSTPEAQLQSQLHRKGGDAKSSTTSSPSHNGKHQPKPQGKNHDQVPHSHLKCSPSARRKSKYTSSTSRKVVSSERDSAGSENRPSEPTSCKGHAGENAAQRHMAKTSSSEWNSSDDLALSEPDDGENTGANELRCPRVTSPCSPAGDATAEPLQLNSQRPLGRTGSPLQRAAQRISPHPAETGHPASRPRTLQEPFPPSPRLSPTSCACPHRRPDISGLRTFSDASSKSGSDPGRSTPSSCESEERSTGCRVERAAPAQEVSLTTYFTVDNCMTERTASSTTTRGLLSSRPRCRGPRSRASAEIPATHSPLTHTHRICQRPDLKQAIIAINPQQNGTQ</sequence>
<feature type="compositionally biased region" description="Basic and acidic residues" evidence="1">
    <location>
        <begin position="60"/>
        <end position="74"/>
    </location>
</feature>
<keyword evidence="3" id="KW-1185">Reference proteome</keyword>
<dbReference type="Proteomes" id="UP000007635">
    <property type="component" value="Chromosome IX"/>
</dbReference>
<name>A0AAQ4QYU0_GASAC</name>
<feature type="compositionally biased region" description="Low complexity" evidence="1">
    <location>
        <begin position="549"/>
        <end position="561"/>
    </location>
</feature>
<proteinExistence type="predicted"/>